<keyword evidence="2" id="KW-0805">Transcription regulation</keyword>
<gene>
    <name evidence="8" type="ORF">C5167_031465</name>
</gene>
<dbReference type="SMART" id="SM01019">
    <property type="entry name" value="B3"/>
    <property type="match status" value="1"/>
</dbReference>
<keyword evidence="4" id="KW-0804">Transcription</keyword>
<evidence type="ECO:0000256" key="3">
    <source>
        <dbReference type="ARBA" id="ARBA00023125"/>
    </source>
</evidence>
<name>A0A4Y7K5L9_PAPSO</name>
<dbReference type="EMBL" id="CM010721">
    <property type="protein sequence ID" value="RZC68207.1"/>
    <property type="molecule type" value="Genomic_DNA"/>
</dbReference>
<dbReference type="GO" id="GO:0003677">
    <property type="term" value="F:DNA binding"/>
    <property type="evidence" value="ECO:0007669"/>
    <property type="project" value="UniProtKB-KW"/>
</dbReference>
<dbReference type="PANTHER" id="PTHR31391">
    <property type="entry name" value="B3 DOMAIN-CONTAINING PROTEIN OS11G0197600-RELATED"/>
    <property type="match status" value="1"/>
</dbReference>
<dbReference type="Gene3D" id="2.40.330.10">
    <property type="entry name" value="DNA-binding pseudobarrel domain"/>
    <property type="match status" value="1"/>
</dbReference>
<dbReference type="Gramene" id="RZC68207">
    <property type="protein sequence ID" value="RZC68207"/>
    <property type="gene ID" value="C5167_031465"/>
</dbReference>
<dbReference type="PANTHER" id="PTHR31391:SF4">
    <property type="entry name" value="B3 DOMAIN-CONTAINING PROTEIN OS03G0184500"/>
    <property type="match status" value="1"/>
</dbReference>
<comment type="subcellular location">
    <subcellularLocation>
        <location evidence="1">Nucleus</location>
    </subcellularLocation>
</comment>
<dbReference type="Proteomes" id="UP000316621">
    <property type="component" value="Chromosome 7"/>
</dbReference>
<dbReference type="GO" id="GO:0005634">
    <property type="term" value="C:nucleus"/>
    <property type="evidence" value="ECO:0007669"/>
    <property type="project" value="UniProtKB-SubCell"/>
</dbReference>
<dbReference type="InterPro" id="IPR044837">
    <property type="entry name" value="REM16-like"/>
</dbReference>
<keyword evidence="9" id="KW-1185">Reference proteome</keyword>
<dbReference type="AlphaFoldDB" id="A0A4Y7K5L9"/>
<evidence type="ECO:0000256" key="4">
    <source>
        <dbReference type="ARBA" id="ARBA00023163"/>
    </source>
</evidence>
<dbReference type="InterPro" id="IPR003340">
    <property type="entry name" value="B3_DNA-bd"/>
</dbReference>
<evidence type="ECO:0000313" key="8">
    <source>
        <dbReference type="EMBL" id="RZC68207.1"/>
    </source>
</evidence>
<accession>A0A4Y7K5L9</accession>
<dbReference type="OrthoDB" id="1849057at2759"/>
<dbReference type="SUPFAM" id="SSF101936">
    <property type="entry name" value="DNA-binding pseudobarrel domain"/>
    <property type="match status" value="1"/>
</dbReference>
<keyword evidence="5" id="KW-0539">Nucleus</keyword>
<evidence type="ECO:0000256" key="1">
    <source>
        <dbReference type="ARBA" id="ARBA00004123"/>
    </source>
</evidence>
<dbReference type="InterPro" id="IPR015300">
    <property type="entry name" value="DNA-bd_pseudobarrel_sf"/>
</dbReference>
<protein>
    <recommendedName>
        <fullName evidence="7">TF-B3 domain-containing protein</fullName>
    </recommendedName>
</protein>
<feature type="region of interest" description="Disordered" evidence="6">
    <location>
        <begin position="1"/>
        <end position="91"/>
    </location>
</feature>
<reference evidence="8 9" key="1">
    <citation type="journal article" date="2018" name="Science">
        <title>The opium poppy genome and morphinan production.</title>
        <authorList>
            <person name="Guo L."/>
            <person name="Winzer T."/>
            <person name="Yang X."/>
            <person name="Li Y."/>
            <person name="Ning Z."/>
            <person name="He Z."/>
            <person name="Teodor R."/>
            <person name="Lu Y."/>
            <person name="Bowser T.A."/>
            <person name="Graham I.A."/>
            <person name="Ye K."/>
        </authorList>
    </citation>
    <scope>NUCLEOTIDE SEQUENCE [LARGE SCALE GENOMIC DNA]</scope>
    <source>
        <strain evidence="9">cv. HN1</strain>
        <tissue evidence="8">Leaves</tissue>
    </source>
</reference>
<dbReference type="CDD" id="cd10017">
    <property type="entry name" value="B3_DNA"/>
    <property type="match status" value="1"/>
</dbReference>
<evidence type="ECO:0000259" key="7">
    <source>
        <dbReference type="SMART" id="SM01019"/>
    </source>
</evidence>
<organism evidence="8 9">
    <name type="scientific">Papaver somniferum</name>
    <name type="common">Opium poppy</name>
    <dbReference type="NCBI Taxonomy" id="3469"/>
    <lineage>
        <taxon>Eukaryota</taxon>
        <taxon>Viridiplantae</taxon>
        <taxon>Streptophyta</taxon>
        <taxon>Embryophyta</taxon>
        <taxon>Tracheophyta</taxon>
        <taxon>Spermatophyta</taxon>
        <taxon>Magnoliopsida</taxon>
        <taxon>Ranunculales</taxon>
        <taxon>Papaveraceae</taxon>
        <taxon>Papaveroideae</taxon>
        <taxon>Papaver</taxon>
    </lineage>
</organism>
<sequence length="217" mass="24803">MNSESGVFISRTPKKLVSRPPKPPLRKNSRLLGDNSKAQAPSEIKMSSEEKGEDGDEDKSWLCSSSEEEEVTDLKNNEKKCKKSNTKKTKDEDIAMRRRRQRAIELGDEFQSENPFFTIVLQPSYITHKYLPIPASFDQTHMFSLGKRIKAQTEEKEGYWLLSFPKNYLGRLTVGVGSFLKDNDLVVGDVITMELMQEITSIYLDAKVHIFRPAKLL</sequence>
<evidence type="ECO:0000256" key="2">
    <source>
        <dbReference type="ARBA" id="ARBA00023015"/>
    </source>
</evidence>
<dbReference type="STRING" id="3469.A0A4Y7K5L9"/>
<evidence type="ECO:0000313" key="9">
    <source>
        <dbReference type="Proteomes" id="UP000316621"/>
    </source>
</evidence>
<evidence type="ECO:0000256" key="5">
    <source>
        <dbReference type="ARBA" id="ARBA00023242"/>
    </source>
</evidence>
<feature type="domain" description="TF-B3" evidence="7">
    <location>
        <begin position="116"/>
        <end position="214"/>
    </location>
</feature>
<evidence type="ECO:0000256" key="6">
    <source>
        <dbReference type="SAM" id="MobiDB-lite"/>
    </source>
</evidence>
<keyword evidence="3" id="KW-0238">DNA-binding</keyword>
<proteinExistence type="predicted"/>